<evidence type="ECO:0000256" key="4">
    <source>
        <dbReference type="ARBA" id="ARBA00012530"/>
    </source>
</evidence>
<comment type="pathway">
    <text evidence="2">Lipid metabolism; fatty acid biosynthesis.</text>
</comment>
<sequence length="348" mass="40014">MLRKWLHTTLRVHNTNKYSAKTKLKAATNIVNFVSNIRYSQIIDQIRVMEIEILDARNSKVLAKCTAQPSSTIKDLKVQVHSANKKLTIHRQALRLEIRGKTLKDSDTIESLDLRNGAKLYLKDLGPQIGWSTVFLAEYAGPLLVYLWVYQRPWIFYGDTTTASFTTTAHIAAACYTIHYAKRLLETIFVHRFSHATMPIGNLFKNCMYYWGFTAYVAYHVNHPLFTSPSMAQVYAGLAGFIFSELGNLSIHINLRNLRPPGTTVRRIPEPDSNPFTVLFNFVSCPNYSYEVLSWLSFSFMTQCLPALIFSAVGMYQMTIWALGKHRNYKKEFKDYPKQRKSIIPFIL</sequence>
<dbReference type="Pfam" id="PF21696">
    <property type="entry name" value="TECR_N"/>
    <property type="match status" value="1"/>
</dbReference>
<evidence type="ECO:0000256" key="14">
    <source>
        <dbReference type="ARBA" id="ARBA00023160"/>
    </source>
</evidence>
<dbReference type="Gene3D" id="1.20.120.1630">
    <property type="match status" value="1"/>
</dbReference>
<keyword evidence="9" id="KW-0521">NADP</keyword>
<evidence type="ECO:0000313" key="18">
    <source>
        <dbReference type="Proteomes" id="UP000183832"/>
    </source>
</evidence>
<dbReference type="InterPro" id="IPR001104">
    <property type="entry name" value="3-oxo-5_a-steroid_4-DH_C"/>
</dbReference>
<dbReference type="CDD" id="cd01801">
    <property type="entry name" value="Ubl_TECR_like"/>
    <property type="match status" value="1"/>
</dbReference>
<comment type="subcellular location">
    <subcellularLocation>
        <location evidence="1">Endoplasmic reticulum membrane</location>
        <topology evidence="1">Multi-pass membrane protein</topology>
    </subcellularLocation>
</comment>
<keyword evidence="5" id="KW-0444">Lipid biosynthesis</keyword>
<dbReference type="EMBL" id="CVRI01000069">
    <property type="protein sequence ID" value="CRL07044.1"/>
    <property type="molecule type" value="Genomic_DNA"/>
</dbReference>
<evidence type="ECO:0000256" key="11">
    <source>
        <dbReference type="ARBA" id="ARBA00023002"/>
    </source>
</evidence>
<proteinExistence type="inferred from homology"/>
<dbReference type="InterPro" id="IPR000626">
    <property type="entry name" value="Ubiquitin-like_dom"/>
</dbReference>
<evidence type="ECO:0000256" key="7">
    <source>
        <dbReference type="ARBA" id="ARBA00022824"/>
    </source>
</evidence>
<dbReference type="Gene3D" id="3.10.20.90">
    <property type="entry name" value="Phosphatidylinositol 3-kinase Catalytic Subunit, Chain A, domain 1"/>
    <property type="match status" value="1"/>
</dbReference>
<dbReference type="InterPro" id="IPR029071">
    <property type="entry name" value="Ubiquitin-like_domsf"/>
</dbReference>
<dbReference type="OrthoDB" id="540503at2759"/>
<evidence type="ECO:0000256" key="9">
    <source>
        <dbReference type="ARBA" id="ARBA00022857"/>
    </source>
</evidence>
<dbReference type="Proteomes" id="UP000183832">
    <property type="component" value="Unassembled WGS sequence"/>
</dbReference>
<feature type="transmembrane region" description="Helical" evidence="15">
    <location>
        <begin position="305"/>
        <end position="324"/>
    </location>
</feature>
<keyword evidence="10 15" id="KW-1133">Transmembrane helix</keyword>
<dbReference type="PANTHER" id="PTHR10556:SF28">
    <property type="entry name" value="VERY-LONG-CHAIN ENOYL-COA REDUCTASE"/>
    <property type="match status" value="1"/>
</dbReference>
<evidence type="ECO:0000256" key="2">
    <source>
        <dbReference type="ARBA" id="ARBA00005194"/>
    </source>
</evidence>
<dbReference type="SUPFAM" id="SSF54236">
    <property type="entry name" value="Ubiquitin-like"/>
    <property type="match status" value="1"/>
</dbReference>
<evidence type="ECO:0000256" key="13">
    <source>
        <dbReference type="ARBA" id="ARBA00023136"/>
    </source>
</evidence>
<comment type="similarity">
    <text evidence="3">Belongs to the steroid 5-alpha reductase family.</text>
</comment>
<dbReference type="EC" id="1.3.1.93" evidence="4"/>
<dbReference type="PANTHER" id="PTHR10556">
    <property type="entry name" value="3-OXO-5-ALPHA-STEROID 4-DEHYDROGENASE"/>
    <property type="match status" value="1"/>
</dbReference>
<keyword evidence="14" id="KW-0275">Fatty acid biosynthesis</keyword>
<protein>
    <recommendedName>
        <fullName evidence="4">very-long-chain enoyl-CoA reductase</fullName>
        <ecNumber evidence="4">1.3.1.93</ecNumber>
    </recommendedName>
</protein>
<evidence type="ECO:0000259" key="16">
    <source>
        <dbReference type="PROSITE" id="PS50053"/>
    </source>
</evidence>
<evidence type="ECO:0000256" key="5">
    <source>
        <dbReference type="ARBA" id="ARBA00022516"/>
    </source>
</evidence>
<keyword evidence="7" id="KW-0256">Endoplasmic reticulum</keyword>
<dbReference type="GO" id="GO:0102758">
    <property type="term" value="F:very-long-chain enoyl-CoA reductase activity"/>
    <property type="evidence" value="ECO:0007669"/>
    <property type="project" value="UniProtKB-EC"/>
</dbReference>
<evidence type="ECO:0000256" key="10">
    <source>
        <dbReference type="ARBA" id="ARBA00022989"/>
    </source>
</evidence>
<feature type="domain" description="Ubiquitin-like" evidence="16">
    <location>
        <begin position="49"/>
        <end position="122"/>
    </location>
</feature>
<dbReference type="GO" id="GO:0005789">
    <property type="term" value="C:endoplasmic reticulum membrane"/>
    <property type="evidence" value="ECO:0007669"/>
    <property type="project" value="UniProtKB-SubCell"/>
</dbReference>
<keyword evidence="12" id="KW-0443">Lipid metabolism</keyword>
<keyword evidence="6 15" id="KW-0812">Transmembrane</keyword>
<dbReference type="PROSITE" id="PS50053">
    <property type="entry name" value="UBIQUITIN_2"/>
    <property type="match status" value="1"/>
</dbReference>
<accession>A0A1J1J5G6</accession>
<dbReference type="AlphaFoldDB" id="A0A1J1J5G6"/>
<evidence type="ECO:0000256" key="6">
    <source>
        <dbReference type="ARBA" id="ARBA00022692"/>
    </source>
</evidence>
<name>A0A1J1J5G6_9DIPT</name>
<organism evidence="17 18">
    <name type="scientific">Clunio marinus</name>
    <dbReference type="NCBI Taxonomy" id="568069"/>
    <lineage>
        <taxon>Eukaryota</taxon>
        <taxon>Metazoa</taxon>
        <taxon>Ecdysozoa</taxon>
        <taxon>Arthropoda</taxon>
        <taxon>Hexapoda</taxon>
        <taxon>Insecta</taxon>
        <taxon>Pterygota</taxon>
        <taxon>Neoptera</taxon>
        <taxon>Endopterygota</taxon>
        <taxon>Diptera</taxon>
        <taxon>Nematocera</taxon>
        <taxon>Chironomoidea</taxon>
        <taxon>Chironomidae</taxon>
        <taxon>Clunio</taxon>
    </lineage>
</organism>
<dbReference type="STRING" id="568069.A0A1J1J5G6"/>
<dbReference type="FunFam" id="3.10.20.90:FF:000131">
    <property type="entry name" value="trans-2,3-enoyl-CoA reductase-like"/>
    <property type="match status" value="1"/>
</dbReference>
<dbReference type="GO" id="GO:0042761">
    <property type="term" value="P:very long-chain fatty acid biosynthetic process"/>
    <property type="evidence" value="ECO:0007669"/>
    <property type="project" value="TreeGrafter"/>
</dbReference>
<dbReference type="InterPro" id="IPR049127">
    <property type="entry name" value="TECR-like_N"/>
</dbReference>
<dbReference type="Pfam" id="PF02544">
    <property type="entry name" value="Steroid_dh"/>
    <property type="match status" value="1"/>
</dbReference>
<evidence type="ECO:0000256" key="15">
    <source>
        <dbReference type="SAM" id="Phobius"/>
    </source>
</evidence>
<dbReference type="InterPro" id="IPR039357">
    <property type="entry name" value="SRD5A/TECR"/>
</dbReference>
<keyword evidence="8" id="KW-0276">Fatty acid metabolism</keyword>
<reference evidence="17 18" key="1">
    <citation type="submission" date="2015-04" db="EMBL/GenBank/DDBJ databases">
        <authorList>
            <person name="Syromyatnikov M.Y."/>
            <person name="Popov V.N."/>
        </authorList>
    </citation>
    <scope>NUCLEOTIDE SEQUENCE [LARGE SCALE GENOMIC DNA]</scope>
</reference>
<evidence type="ECO:0000256" key="1">
    <source>
        <dbReference type="ARBA" id="ARBA00004477"/>
    </source>
</evidence>
<evidence type="ECO:0000256" key="3">
    <source>
        <dbReference type="ARBA" id="ARBA00007742"/>
    </source>
</evidence>
<evidence type="ECO:0000256" key="12">
    <source>
        <dbReference type="ARBA" id="ARBA00023098"/>
    </source>
</evidence>
<dbReference type="PROSITE" id="PS50244">
    <property type="entry name" value="S5A_REDUCTASE"/>
    <property type="match status" value="1"/>
</dbReference>
<evidence type="ECO:0000256" key="8">
    <source>
        <dbReference type="ARBA" id="ARBA00022832"/>
    </source>
</evidence>
<keyword evidence="13 15" id="KW-0472">Membrane</keyword>
<evidence type="ECO:0000313" key="17">
    <source>
        <dbReference type="EMBL" id="CRL07044.1"/>
    </source>
</evidence>
<keyword evidence="18" id="KW-1185">Reference proteome</keyword>
<keyword evidence="11" id="KW-0560">Oxidoreductase</keyword>
<gene>
    <name evidence="17" type="ORF">CLUMA_CG020016</name>
</gene>